<organism evidence="2 3">
    <name type="scientific">Roseobacter fucihabitans</name>
    <dbReference type="NCBI Taxonomy" id="1537242"/>
    <lineage>
        <taxon>Bacteria</taxon>
        <taxon>Pseudomonadati</taxon>
        <taxon>Pseudomonadota</taxon>
        <taxon>Alphaproteobacteria</taxon>
        <taxon>Rhodobacterales</taxon>
        <taxon>Roseobacteraceae</taxon>
        <taxon>Roseobacter</taxon>
    </lineage>
</organism>
<evidence type="ECO:0000313" key="3">
    <source>
        <dbReference type="Proteomes" id="UP001318682"/>
    </source>
</evidence>
<dbReference type="SUPFAM" id="SSF47413">
    <property type="entry name" value="lambda repressor-like DNA-binding domains"/>
    <property type="match status" value="1"/>
</dbReference>
<reference evidence="3" key="2">
    <citation type="submission" date="2024-01" db="EMBL/GenBank/DDBJ databases">
        <title>Roseobacter fucihabitans sp. nov., isolated from the brown alga Fucus spiralis.</title>
        <authorList>
            <person name="Hahnke S."/>
            <person name="Berger M."/>
            <person name="Schlingloff A."/>
            <person name="Athale I."/>
            <person name="Neumann-Schaal M."/>
            <person name="Adenaya A."/>
            <person name="Poehlein A."/>
            <person name="Daniel R."/>
            <person name="Pertersen J."/>
            <person name="Brinkhoff T."/>
        </authorList>
    </citation>
    <scope>NUCLEOTIDE SEQUENCE [LARGE SCALE GENOMIC DNA]</scope>
    <source>
        <strain evidence="3">B14</strain>
    </source>
</reference>
<sequence>MADINVNAGTTSKSGKRAATRKPVRTSKSAAKPLAVLDEARHEAAFEALSPVEKNAVFRDVGEELARTLGAQVVAQMLNGTPMSGREIGAQLGFDHSALSRIARGESKTGPTLWKVFALAEALGYRIELNAVKK</sequence>
<dbReference type="RefSeq" id="WP_187430896.1">
    <property type="nucleotide sequence ID" value="NZ_CP143423.1"/>
</dbReference>
<reference evidence="2 3" key="1">
    <citation type="submission" date="2015-07" db="EMBL/GenBank/DDBJ databases">
        <authorList>
            <person name="Voget S."/>
            <person name="Dogs M."/>
            <person name="Brinkhoff T.H."/>
            <person name="Daniel R."/>
        </authorList>
    </citation>
    <scope>NUCLEOTIDE SEQUENCE [LARGE SCALE GENOMIC DNA]</scope>
    <source>
        <strain evidence="2 3">B14</strain>
    </source>
</reference>
<gene>
    <name evidence="2" type="ORF">ROLI_009490</name>
</gene>
<keyword evidence="3" id="KW-1185">Reference proteome</keyword>
<evidence type="ECO:0000313" key="2">
    <source>
        <dbReference type="EMBL" id="WVX47876.1"/>
    </source>
</evidence>
<dbReference type="InterPro" id="IPR010982">
    <property type="entry name" value="Lambda_DNA-bd_dom_sf"/>
</dbReference>
<name>A0ABZ2BRA9_9RHOB</name>
<dbReference type="Gene3D" id="1.10.260.40">
    <property type="entry name" value="lambda repressor-like DNA-binding domains"/>
    <property type="match status" value="1"/>
</dbReference>
<protein>
    <recommendedName>
        <fullName evidence="4">HTH cro/C1-type domain-containing protein</fullName>
    </recommendedName>
</protein>
<accession>A0ABZ2BRA9</accession>
<feature type="compositionally biased region" description="Basic residues" evidence="1">
    <location>
        <begin position="14"/>
        <end position="25"/>
    </location>
</feature>
<dbReference type="Proteomes" id="UP001318682">
    <property type="component" value="Chromosome"/>
</dbReference>
<dbReference type="CDD" id="cd00093">
    <property type="entry name" value="HTH_XRE"/>
    <property type="match status" value="1"/>
</dbReference>
<feature type="region of interest" description="Disordered" evidence="1">
    <location>
        <begin position="1"/>
        <end position="30"/>
    </location>
</feature>
<evidence type="ECO:0000256" key="1">
    <source>
        <dbReference type="SAM" id="MobiDB-lite"/>
    </source>
</evidence>
<evidence type="ECO:0008006" key="4">
    <source>
        <dbReference type="Google" id="ProtNLM"/>
    </source>
</evidence>
<dbReference type="EMBL" id="CP143423">
    <property type="protein sequence ID" value="WVX47876.1"/>
    <property type="molecule type" value="Genomic_DNA"/>
</dbReference>
<dbReference type="InterPro" id="IPR001387">
    <property type="entry name" value="Cro/C1-type_HTH"/>
</dbReference>
<proteinExistence type="predicted"/>